<feature type="chain" id="PRO_5009163208" evidence="1">
    <location>
        <begin position="18"/>
        <end position="137"/>
    </location>
</feature>
<evidence type="ECO:0000313" key="3">
    <source>
        <dbReference type="Proteomes" id="UP000095023"/>
    </source>
</evidence>
<evidence type="ECO:0000256" key="1">
    <source>
        <dbReference type="SAM" id="SignalP"/>
    </source>
</evidence>
<dbReference type="AlphaFoldDB" id="A0A1E4TEP6"/>
<evidence type="ECO:0000313" key="2">
    <source>
        <dbReference type="EMBL" id="ODV90199.1"/>
    </source>
</evidence>
<dbReference type="Proteomes" id="UP000095023">
    <property type="component" value="Unassembled WGS sequence"/>
</dbReference>
<keyword evidence="1" id="KW-0732">Signal</keyword>
<accession>A0A1E4TEP6</accession>
<reference evidence="3" key="1">
    <citation type="submission" date="2016-02" db="EMBL/GenBank/DDBJ databases">
        <title>Comparative genomics of biotechnologically important yeasts.</title>
        <authorList>
            <consortium name="DOE Joint Genome Institute"/>
            <person name="Riley R."/>
            <person name="Haridas S."/>
            <person name="Wolfe K.H."/>
            <person name="Lopes M.R."/>
            <person name="Hittinger C.T."/>
            <person name="Goker M."/>
            <person name="Salamov A."/>
            <person name="Wisecaver J."/>
            <person name="Long T.M."/>
            <person name="Aerts A.L."/>
            <person name="Barry K."/>
            <person name="Choi C."/>
            <person name="Clum A."/>
            <person name="Coughlan A.Y."/>
            <person name="Deshpande S."/>
            <person name="Douglass A.P."/>
            <person name="Hanson S.J."/>
            <person name="Klenk H.-P."/>
            <person name="Labutti K."/>
            <person name="Lapidus A."/>
            <person name="Lindquist E."/>
            <person name="Lipzen A."/>
            <person name="Meier-Kolthoff J.P."/>
            <person name="Ohm R.A."/>
            <person name="Otillar R.P."/>
            <person name="Pangilinan J."/>
            <person name="Peng Y."/>
            <person name="Rokas A."/>
            <person name="Rosa C.A."/>
            <person name="Scheuner C."/>
            <person name="Sibirny A.A."/>
            <person name="Slot J.C."/>
            <person name="Stielow J.B."/>
            <person name="Sun H."/>
            <person name="Kurtzman C.P."/>
            <person name="Blackwell M."/>
            <person name="Jeffries T.W."/>
            <person name="Grigoriev I.V."/>
        </authorList>
    </citation>
    <scope>NUCLEOTIDE SEQUENCE [LARGE SCALE GENOMIC DNA]</scope>
    <source>
        <strain evidence="3">NRRL Y-17796</strain>
    </source>
</reference>
<protein>
    <submittedName>
        <fullName evidence="2">Uncharacterized protein</fullName>
    </submittedName>
</protein>
<name>A0A1E4TEP6_9ASCO</name>
<organism evidence="2 3">
    <name type="scientific">Tortispora caseinolytica NRRL Y-17796</name>
    <dbReference type="NCBI Taxonomy" id="767744"/>
    <lineage>
        <taxon>Eukaryota</taxon>
        <taxon>Fungi</taxon>
        <taxon>Dikarya</taxon>
        <taxon>Ascomycota</taxon>
        <taxon>Saccharomycotina</taxon>
        <taxon>Trigonopsidomycetes</taxon>
        <taxon>Trigonopsidales</taxon>
        <taxon>Trigonopsidaceae</taxon>
        <taxon>Tortispora</taxon>
    </lineage>
</organism>
<sequence>MHAPFAILLACVSAAATQLHNSHSSNRTLLSSSTVPVLHPPAAALATAASTTLYASASLSQSLSSVVRTTHTNAPSITTITVLHHSTNTNPIVSSSKYHAKLNNVPWGWWWHRNSLPASTMGSIASATKSVIDSAKS</sequence>
<proteinExistence type="predicted"/>
<keyword evidence="3" id="KW-1185">Reference proteome</keyword>
<gene>
    <name evidence="2" type="ORF">CANCADRAFT_56769</name>
</gene>
<dbReference type="EMBL" id="KV453842">
    <property type="protein sequence ID" value="ODV90199.1"/>
    <property type="molecule type" value="Genomic_DNA"/>
</dbReference>
<feature type="signal peptide" evidence="1">
    <location>
        <begin position="1"/>
        <end position="17"/>
    </location>
</feature>